<comment type="caution">
    <text evidence="1">The sequence shown here is derived from an EMBL/GenBank/DDBJ whole genome shotgun (WGS) entry which is preliminary data.</text>
</comment>
<organism evidence="1">
    <name type="scientific">marine sediment metagenome</name>
    <dbReference type="NCBI Taxonomy" id="412755"/>
    <lineage>
        <taxon>unclassified sequences</taxon>
        <taxon>metagenomes</taxon>
        <taxon>ecological metagenomes</taxon>
    </lineage>
</organism>
<reference evidence="1" key="1">
    <citation type="journal article" date="2014" name="Front. Microbiol.">
        <title>High frequency of phylogenetically diverse reductive dehalogenase-homologous genes in deep subseafloor sedimentary metagenomes.</title>
        <authorList>
            <person name="Kawai M."/>
            <person name="Futagami T."/>
            <person name="Toyoda A."/>
            <person name="Takaki Y."/>
            <person name="Nishi S."/>
            <person name="Hori S."/>
            <person name="Arai W."/>
            <person name="Tsubouchi T."/>
            <person name="Morono Y."/>
            <person name="Uchiyama I."/>
            <person name="Ito T."/>
            <person name="Fujiyama A."/>
            <person name="Inagaki F."/>
            <person name="Takami H."/>
        </authorList>
    </citation>
    <scope>NUCLEOTIDE SEQUENCE</scope>
    <source>
        <strain evidence="1">Expedition CK06-06</strain>
    </source>
</reference>
<dbReference type="AlphaFoldDB" id="X1S744"/>
<accession>X1S744</accession>
<dbReference type="EMBL" id="BARW01003840">
    <property type="protein sequence ID" value="GAI71265.1"/>
    <property type="molecule type" value="Genomic_DNA"/>
</dbReference>
<proteinExistence type="predicted"/>
<evidence type="ECO:0000313" key="1">
    <source>
        <dbReference type="EMBL" id="GAI71265.1"/>
    </source>
</evidence>
<sequence length="63" mass="7284">TCFAFEGMKMIGVKQGYECGLIYRVCCWLDALGIKYELKPKIRECVLYSHKKCVGDIIVKLDY</sequence>
<protein>
    <submittedName>
        <fullName evidence="1">Uncharacterized protein</fullName>
    </submittedName>
</protein>
<name>X1S744_9ZZZZ</name>
<gene>
    <name evidence="1" type="ORF">S12H4_09457</name>
</gene>
<feature type="non-terminal residue" evidence="1">
    <location>
        <position position="1"/>
    </location>
</feature>